<dbReference type="Pfam" id="PF13432">
    <property type="entry name" value="TPR_16"/>
    <property type="match status" value="1"/>
</dbReference>
<dbReference type="InterPro" id="IPR019734">
    <property type="entry name" value="TPR_rpt"/>
</dbReference>
<gene>
    <name evidence="3" type="ORF">ACFQO1_02135</name>
</gene>
<evidence type="ECO:0000313" key="4">
    <source>
        <dbReference type="Proteomes" id="UP001596415"/>
    </source>
</evidence>
<dbReference type="Gene3D" id="1.25.40.10">
    <property type="entry name" value="Tetratricopeptide repeat domain"/>
    <property type="match status" value="2"/>
</dbReference>
<evidence type="ECO:0000313" key="3">
    <source>
        <dbReference type="EMBL" id="MFC7356473.1"/>
    </source>
</evidence>
<protein>
    <submittedName>
        <fullName evidence="3">Tetratricopeptide repeat protein</fullName>
    </submittedName>
</protein>
<reference evidence="4" key="1">
    <citation type="journal article" date="2019" name="Int. J. Syst. Evol. Microbiol.">
        <title>The Global Catalogue of Microorganisms (GCM) 10K type strain sequencing project: providing services to taxonomists for standard genome sequencing and annotation.</title>
        <authorList>
            <consortium name="The Broad Institute Genomics Platform"/>
            <consortium name="The Broad Institute Genome Sequencing Center for Infectious Disease"/>
            <person name="Wu L."/>
            <person name="Ma J."/>
        </authorList>
    </citation>
    <scope>NUCLEOTIDE SEQUENCE [LARGE SCALE GENOMIC DNA]</scope>
    <source>
        <strain evidence="4">CGMCC 1.16306</strain>
    </source>
</reference>
<dbReference type="Pfam" id="PF14559">
    <property type="entry name" value="TPR_19"/>
    <property type="match status" value="1"/>
</dbReference>
<dbReference type="EMBL" id="JBHTBN010000001">
    <property type="protein sequence ID" value="MFC7356473.1"/>
    <property type="molecule type" value="Genomic_DNA"/>
</dbReference>
<dbReference type="SUPFAM" id="SSF48452">
    <property type="entry name" value="TPR-like"/>
    <property type="match status" value="2"/>
</dbReference>
<sequence>MNKLFIFLLFGFIVQAGAQNASALQLADSLYALGNYNQAILHYKTAGNSATVYNKLAKAYEAAGNTSEALTYYKKSLGLNHKATITAYHYAKLLTEAGRLEAADSLFNTLIEANPNNANFVYELGQVKEKRNDSTAINSYNFAYALDSSHLNTLYKLARHHTVKRNFSSALKFIDQGLAIDSKSNRFITLRALVAFYYKNYHEAVKNFELLLAANQSNEQLHENLAISYAQTNQFEKAIEQYTILINDYNDKIPSYHFNLAKAYQAIRYFDKAIRHTEIAIVLQDVTLEREYLQLANIYKKQGNSKLVFEMMGKAVAENPESEILQYQRAIAADNYFKDRQSIIDFYEGYLNKFGDNASYSDLAKQRISDLKKEIHFEKD</sequence>
<dbReference type="Proteomes" id="UP001596415">
    <property type="component" value="Unassembled WGS sequence"/>
</dbReference>
<dbReference type="PANTHER" id="PTHR12558">
    <property type="entry name" value="CELL DIVISION CYCLE 16,23,27"/>
    <property type="match status" value="1"/>
</dbReference>
<comment type="caution">
    <text evidence="3">The sequence shown here is derived from an EMBL/GenBank/DDBJ whole genome shotgun (WGS) entry which is preliminary data.</text>
</comment>
<organism evidence="3 4">
    <name type="scientific">Jejudonia soesokkakensis</name>
    <dbReference type="NCBI Taxonomy" id="1323432"/>
    <lineage>
        <taxon>Bacteria</taxon>
        <taxon>Pseudomonadati</taxon>
        <taxon>Bacteroidota</taxon>
        <taxon>Flavobacteriia</taxon>
        <taxon>Flavobacteriales</taxon>
        <taxon>Flavobacteriaceae</taxon>
        <taxon>Jejudonia</taxon>
    </lineage>
</organism>
<evidence type="ECO:0000256" key="2">
    <source>
        <dbReference type="SAM" id="SignalP"/>
    </source>
</evidence>
<feature type="chain" id="PRO_5046086352" evidence="2">
    <location>
        <begin position="19"/>
        <end position="380"/>
    </location>
</feature>
<feature type="repeat" description="TPR" evidence="1">
    <location>
        <begin position="50"/>
        <end position="83"/>
    </location>
</feature>
<keyword evidence="2" id="KW-0732">Signal</keyword>
<dbReference type="InterPro" id="IPR011990">
    <property type="entry name" value="TPR-like_helical_dom_sf"/>
</dbReference>
<feature type="signal peptide" evidence="2">
    <location>
        <begin position="1"/>
        <end position="18"/>
    </location>
</feature>
<name>A0ABW2MRZ3_9FLAO</name>
<evidence type="ECO:0000256" key="1">
    <source>
        <dbReference type="PROSITE-ProRule" id="PRU00339"/>
    </source>
</evidence>
<proteinExistence type="predicted"/>
<keyword evidence="4" id="KW-1185">Reference proteome</keyword>
<dbReference type="PROSITE" id="PS50005">
    <property type="entry name" value="TPR"/>
    <property type="match status" value="1"/>
</dbReference>
<dbReference type="PANTHER" id="PTHR12558:SF13">
    <property type="entry name" value="CELL DIVISION CYCLE PROTEIN 27 HOMOLOG"/>
    <property type="match status" value="1"/>
</dbReference>
<accession>A0ABW2MRZ3</accession>
<keyword evidence="1" id="KW-0802">TPR repeat</keyword>
<dbReference type="SMART" id="SM00028">
    <property type="entry name" value="TPR"/>
    <property type="match status" value="7"/>
</dbReference>
<dbReference type="RefSeq" id="WP_380216250.1">
    <property type="nucleotide sequence ID" value="NZ_JBHTBN010000001.1"/>
</dbReference>